<proteinExistence type="predicted"/>
<dbReference type="AlphaFoldDB" id="A0AAN2X5R9"/>
<reference evidence="1 2" key="1">
    <citation type="submission" date="2018-06" db="EMBL/GenBank/DDBJ databases">
        <authorList>
            <consortium name="PulseNet: The National Subtyping Network for Foodborne Disease Surveillance"/>
            <person name="Tarr C.L."/>
            <person name="Trees E."/>
            <person name="Katz L.S."/>
            <person name="Carleton-Romer H.A."/>
            <person name="Stroika S."/>
            <person name="Kucerova Z."/>
            <person name="Roache K.F."/>
            <person name="Sabol A.L."/>
            <person name="Besser J."/>
            <person name="Gerner-Smidt P."/>
        </authorList>
    </citation>
    <scope>NUCLEOTIDE SEQUENCE [LARGE SCALE GENOMIC DNA]</scope>
    <source>
        <strain evidence="1 2">PNUSAL003001</strain>
    </source>
</reference>
<organism evidence="1 2">
    <name type="scientific">Listeria monocytogenes</name>
    <dbReference type="NCBI Taxonomy" id="1639"/>
    <lineage>
        <taxon>Bacteria</taxon>
        <taxon>Bacillati</taxon>
        <taxon>Bacillota</taxon>
        <taxon>Bacilli</taxon>
        <taxon>Bacillales</taxon>
        <taxon>Listeriaceae</taxon>
        <taxon>Listeria</taxon>
    </lineage>
</organism>
<evidence type="ECO:0000313" key="2">
    <source>
        <dbReference type="Proteomes" id="UP000531172"/>
    </source>
</evidence>
<accession>A0AAN2X5R9</accession>
<dbReference type="EMBL" id="AABBWO010000001">
    <property type="protein sequence ID" value="EAG4182754.1"/>
    <property type="molecule type" value="Genomic_DNA"/>
</dbReference>
<dbReference type="Proteomes" id="UP000531172">
    <property type="component" value="Unassembled WGS sequence"/>
</dbReference>
<comment type="caution">
    <text evidence="1">The sequence shown here is derived from an EMBL/GenBank/DDBJ whole genome shotgun (WGS) entry which is preliminary data.</text>
</comment>
<gene>
    <name evidence="1" type="ORF">CAC64_00240</name>
</gene>
<sequence>MMMQLYPKYEEELEIWEFGVGGSSRIIASVTREDDYSIVRLLFIDYHHLIYPSEVGSNNTTDTSRQACKWCLNKNYNTETLIRSWGFFM</sequence>
<name>A0AAN2X5R9_LISMN</name>
<dbReference type="RefSeq" id="WP_069888690.1">
    <property type="nucleotide sequence ID" value="NZ_JABXNG010000008.1"/>
</dbReference>
<protein>
    <submittedName>
        <fullName evidence="1">Uncharacterized protein</fullName>
    </submittedName>
</protein>
<evidence type="ECO:0000313" key="1">
    <source>
        <dbReference type="EMBL" id="EAG4182754.1"/>
    </source>
</evidence>